<keyword evidence="4" id="KW-0786">Thiamine pyrophosphate</keyword>
<dbReference type="NCBIfam" id="NF008907">
    <property type="entry name" value="PRK12270.1"/>
    <property type="match status" value="1"/>
</dbReference>
<name>A0A3B0WS93_9ZZZZ</name>
<dbReference type="PANTHER" id="PTHR23152">
    <property type="entry name" value="2-OXOGLUTARATE DEHYDROGENASE"/>
    <property type="match status" value="1"/>
</dbReference>
<dbReference type="GO" id="GO:0004591">
    <property type="term" value="F:oxoglutarate dehydrogenase (succinyl-transferring) activity"/>
    <property type="evidence" value="ECO:0007669"/>
    <property type="project" value="UniProtKB-EC"/>
</dbReference>
<keyword evidence="3 6" id="KW-0560">Oxidoreductase</keyword>
<dbReference type="Gene3D" id="3.40.50.12470">
    <property type="match status" value="1"/>
</dbReference>
<dbReference type="Gene3D" id="3.40.50.11610">
    <property type="entry name" value="Multifunctional 2-oxoglutarate metabolism enzyme, C-terminal domain"/>
    <property type="match status" value="1"/>
</dbReference>
<dbReference type="Pfam" id="PF16870">
    <property type="entry name" value="OxoGdeHyase_C"/>
    <property type="match status" value="1"/>
</dbReference>
<evidence type="ECO:0000256" key="2">
    <source>
        <dbReference type="ARBA" id="ARBA00012280"/>
    </source>
</evidence>
<dbReference type="NCBIfam" id="NF006914">
    <property type="entry name" value="PRK09404.1"/>
    <property type="match status" value="1"/>
</dbReference>
<accession>A0A3B0WS93</accession>
<dbReference type="InterPro" id="IPR029061">
    <property type="entry name" value="THDP-binding"/>
</dbReference>
<dbReference type="Pfam" id="PF16078">
    <property type="entry name" value="2-oxogl_dehyd_N"/>
    <property type="match status" value="1"/>
</dbReference>
<dbReference type="InterPro" id="IPR005475">
    <property type="entry name" value="Transketolase-like_Pyr-bd"/>
</dbReference>
<sequence>MARTTNKTSMSELLHGSAVYGENAAWLESIYEIYLSSPDKLDKKWRQYFDAIPVKSNGHAGNNADIGIDNPNQEISPREMHNYFINYAKHKHAQKFSADISFDHERKQVQVLQLINAYRFRGHQIANINPLETCRETQIAELSLRYHGLSDSDLDTLFETGSLAAAANLSLREIFQIIKKTYCGTIGSEYMHIMETAEKRWIQQRLETARGQANFNNDEKINILQQLTDAEGLERYLHSKYVGQKRFSLEGGESLIPLLDELVQFSGTQKIKEVVIGMAHRGRLNVLVNILGKTPDELFSEFEGTKKVNELTGDVKYHLGFSSDMSTPGGPVHLALAFNPSHLEIVAPVVEGSVRARQWHRGDREGNEVIPVQIHGDAAFSGQGVVMETLQMSQSRGYLTHGTIHVIINNQIGFTTSAQQDARSTYYCTDIAKMVGAPIFHVNGDDPEAVVMVTRIALEFRNKFKKDVVIDIICYRRHGHNEADEPSATQPMMYKKIKALDSTKSIYTKKIIEENILSTNECEVMTQSVREALESGQCMVPHKLQQNEVDSSTHIDWTKFLTDSILKDVDTSVALSKLREVAKVFEQVPEDFQLQPRVEKIMADRLKMAAGALSIDWGYAELMAYGTLLKDGFSVRLSGQDCGRGTFFHRHVVLHNQLDGSSYTPLRELGDNNSNFRVFDSLLSELAVLGFEYGFSTTEPETLVLWEAQFGDFANGAQVVIDQFISAGEHKWGRASGLVMLLPHGFEGQGAEHSSARLERYLQLCSVHNMQVCVPSTPAQMFHMLRRQMVRKCRKPLIVMTPKSLLRHKLCVSTLDDLTQGKFNWIMPEIDALDAKKVKRVVICSGKIYYELLEARRLNRIQNIALLRIEQIYPFPGEQLDVLLSQYVNTNELIWCQEEPKNQGGWDFSKLRIPALINTRWQLAYAGREPSSAPAVGSAKLHAKQQQELIYQALDISA</sequence>
<dbReference type="Gene3D" id="1.10.287.1150">
    <property type="entry name" value="TPP helical domain"/>
    <property type="match status" value="1"/>
</dbReference>
<organism evidence="6">
    <name type="scientific">hydrothermal vent metagenome</name>
    <dbReference type="NCBI Taxonomy" id="652676"/>
    <lineage>
        <taxon>unclassified sequences</taxon>
        <taxon>metagenomes</taxon>
        <taxon>ecological metagenomes</taxon>
    </lineage>
</organism>
<gene>
    <name evidence="6" type="ORF">MNBD_GAMMA06-1484</name>
</gene>
<dbReference type="GO" id="GO:0005829">
    <property type="term" value="C:cytosol"/>
    <property type="evidence" value="ECO:0007669"/>
    <property type="project" value="TreeGrafter"/>
</dbReference>
<dbReference type="EC" id="1.2.4.2" evidence="2"/>
<dbReference type="InterPro" id="IPR032106">
    <property type="entry name" value="2-oxogl_dehyd_N"/>
</dbReference>
<dbReference type="PIRSF" id="PIRSF000157">
    <property type="entry name" value="Oxoglu_dh_E1"/>
    <property type="match status" value="1"/>
</dbReference>
<dbReference type="Gene3D" id="3.40.50.970">
    <property type="match status" value="1"/>
</dbReference>
<dbReference type="InterPro" id="IPR011603">
    <property type="entry name" value="2oxoglutarate_DH_E1"/>
</dbReference>
<evidence type="ECO:0000256" key="3">
    <source>
        <dbReference type="ARBA" id="ARBA00023002"/>
    </source>
</evidence>
<dbReference type="GO" id="GO:0006099">
    <property type="term" value="P:tricarboxylic acid cycle"/>
    <property type="evidence" value="ECO:0007669"/>
    <property type="project" value="TreeGrafter"/>
</dbReference>
<feature type="domain" description="Transketolase-like pyrimidine-binding" evidence="5">
    <location>
        <begin position="615"/>
        <end position="808"/>
    </location>
</feature>
<evidence type="ECO:0000256" key="4">
    <source>
        <dbReference type="ARBA" id="ARBA00023052"/>
    </source>
</evidence>
<proteinExistence type="predicted"/>
<dbReference type="Pfam" id="PF02779">
    <property type="entry name" value="Transket_pyr"/>
    <property type="match status" value="1"/>
</dbReference>
<dbReference type="SUPFAM" id="SSF52518">
    <property type="entry name" value="Thiamin diphosphate-binding fold (THDP-binding)"/>
    <property type="match status" value="2"/>
</dbReference>
<reference evidence="6" key="1">
    <citation type="submission" date="2018-06" db="EMBL/GenBank/DDBJ databases">
        <authorList>
            <person name="Zhirakovskaya E."/>
        </authorList>
    </citation>
    <scope>NUCLEOTIDE SEQUENCE</scope>
</reference>
<dbReference type="Pfam" id="PF00676">
    <property type="entry name" value="E1_dh"/>
    <property type="match status" value="1"/>
</dbReference>
<evidence type="ECO:0000256" key="1">
    <source>
        <dbReference type="ARBA" id="ARBA00001964"/>
    </source>
</evidence>
<dbReference type="FunFam" id="1.10.287.1150:FF:000004">
    <property type="entry name" value="2-oxoglutarate dehydrogenase E1 component"/>
    <property type="match status" value="1"/>
</dbReference>
<dbReference type="CDD" id="cd02016">
    <property type="entry name" value="TPP_E1_OGDC_like"/>
    <property type="match status" value="1"/>
</dbReference>
<dbReference type="InterPro" id="IPR031717">
    <property type="entry name" value="ODO-1/KGD_C"/>
</dbReference>
<evidence type="ECO:0000259" key="5">
    <source>
        <dbReference type="SMART" id="SM00861"/>
    </source>
</evidence>
<dbReference type="InterPro" id="IPR042179">
    <property type="entry name" value="KGD_C_sf"/>
</dbReference>
<dbReference type="FunFam" id="3.40.50.970:FF:000014">
    <property type="entry name" value="2-oxoglutarate dehydrogenase E1 component"/>
    <property type="match status" value="1"/>
</dbReference>
<dbReference type="SMART" id="SM00861">
    <property type="entry name" value="Transket_pyr"/>
    <property type="match status" value="1"/>
</dbReference>
<dbReference type="NCBIfam" id="TIGR00239">
    <property type="entry name" value="2oxo_dh_E1"/>
    <property type="match status" value="1"/>
</dbReference>
<dbReference type="PANTHER" id="PTHR23152:SF4">
    <property type="entry name" value="2-OXOADIPATE DEHYDROGENASE COMPLEX COMPONENT E1"/>
    <property type="match status" value="1"/>
</dbReference>
<comment type="cofactor">
    <cofactor evidence="1">
        <name>thiamine diphosphate</name>
        <dbReference type="ChEBI" id="CHEBI:58937"/>
    </cofactor>
</comment>
<dbReference type="EMBL" id="UOFD01000088">
    <property type="protein sequence ID" value="VAW55333.1"/>
    <property type="molecule type" value="Genomic_DNA"/>
</dbReference>
<dbReference type="AlphaFoldDB" id="A0A3B0WS93"/>
<protein>
    <recommendedName>
        <fullName evidence="2">oxoglutarate dehydrogenase (succinyl-transferring)</fullName>
        <ecNumber evidence="2">1.2.4.2</ecNumber>
    </recommendedName>
</protein>
<dbReference type="GO" id="GO:0030976">
    <property type="term" value="F:thiamine pyrophosphate binding"/>
    <property type="evidence" value="ECO:0007669"/>
    <property type="project" value="InterPro"/>
</dbReference>
<dbReference type="GO" id="GO:0045252">
    <property type="term" value="C:oxoglutarate dehydrogenase complex"/>
    <property type="evidence" value="ECO:0007669"/>
    <property type="project" value="TreeGrafter"/>
</dbReference>
<evidence type="ECO:0000313" key="6">
    <source>
        <dbReference type="EMBL" id="VAW55333.1"/>
    </source>
</evidence>
<dbReference type="InterPro" id="IPR001017">
    <property type="entry name" value="DH_E1"/>
</dbReference>